<comment type="caution">
    <text evidence="1">The sequence shown here is derived from an EMBL/GenBank/DDBJ whole genome shotgun (WGS) entry which is preliminary data.</text>
</comment>
<proteinExistence type="predicted"/>
<dbReference type="EMBL" id="ANIK01000046">
    <property type="protein sequence ID" value="EMJ94728.1"/>
    <property type="molecule type" value="Genomic_DNA"/>
</dbReference>
<evidence type="ECO:0000313" key="2">
    <source>
        <dbReference type="Proteomes" id="UP000011988"/>
    </source>
</evidence>
<protein>
    <submittedName>
        <fullName evidence="1">Uncharacterized protein</fullName>
    </submittedName>
</protein>
<dbReference type="RefSeq" id="WP_017809486.1">
    <property type="nucleotide sequence ID" value="NZ_ANIK01000046.1"/>
</dbReference>
<organism evidence="1 2">
    <name type="scientific">Leptospira alstonii serovar Sichuan str. 79601</name>
    <dbReference type="NCBI Taxonomy" id="1218565"/>
    <lineage>
        <taxon>Bacteria</taxon>
        <taxon>Pseudomonadati</taxon>
        <taxon>Spirochaetota</taxon>
        <taxon>Spirochaetia</taxon>
        <taxon>Leptospirales</taxon>
        <taxon>Leptospiraceae</taxon>
        <taxon>Leptospira</taxon>
    </lineage>
</organism>
<reference evidence="1 2" key="1">
    <citation type="submission" date="2013-01" db="EMBL/GenBank/DDBJ databases">
        <authorList>
            <person name="Harkins D.M."/>
            <person name="Durkin A.S."/>
            <person name="Brinkac L.M."/>
            <person name="Haft D.H."/>
            <person name="Selengut J.D."/>
            <person name="Sanka R."/>
            <person name="DePew J."/>
            <person name="Purushe J."/>
            <person name="Galloway R.L."/>
            <person name="Vinetz J.M."/>
            <person name="Sutton G.G."/>
            <person name="Nierman W.C."/>
            <person name="Fouts D.E."/>
        </authorList>
    </citation>
    <scope>NUCLEOTIDE SEQUENCE [LARGE SCALE GENOMIC DNA]</scope>
    <source>
        <strain evidence="1 2">79601</strain>
    </source>
</reference>
<sequence length="72" mass="8257">MKSFAQEPSLKRVLQKIKNLNETELTEVEAVVDSLLNAKFESFMNEFAHAVGLDRPLLTLVKKGRRRKAKKD</sequence>
<name>M6D0N1_9LEPT</name>
<evidence type="ECO:0000313" key="1">
    <source>
        <dbReference type="EMBL" id="EMJ94728.1"/>
    </source>
</evidence>
<dbReference type="Proteomes" id="UP000011988">
    <property type="component" value="Unassembled WGS sequence"/>
</dbReference>
<dbReference type="AlphaFoldDB" id="M6D0N1"/>
<gene>
    <name evidence="1" type="ORF">LEP1GSC194_1675</name>
</gene>
<dbReference type="OrthoDB" id="9945330at2"/>
<accession>M6D0N1</accession>